<evidence type="ECO:0000313" key="1">
    <source>
        <dbReference type="EMBL" id="MED6116505.1"/>
    </source>
</evidence>
<accession>A0ABU6QYS3</accession>
<comment type="caution">
    <text evidence="1">The sequence shown here is derived from an EMBL/GenBank/DDBJ whole genome shotgun (WGS) entry which is preliminary data.</text>
</comment>
<proteinExistence type="predicted"/>
<sequence>MQYPREEDAEGCMRIDVIEELIKEVQEEDTMLKSQAKQARGLQACSVATKKTQSNHEGSSAERSDEIVGCWCHIPNFGQFMD</sequence>
<organism evidence="1 2">
    <name type="scientific">Stylosanthes scabra</name>
    <dbReference type="NCBI Taxonomy" id="79078"/>
    <lineage>
        <taxon>Eukaryota</taxon>
        <taxon>Viridiplantae</taxon>
        <taxon>Streptophyta</taxon>
        <taxon>Embryophyta</taxon>
        <taxon>Tracheophyta</taxon>
        <taxon>Spermatophyta</taxon>
        <taxon>Magnoliopsida</taxon>
        <taxon>eudicotyledons</taxon>
        <taxon>Gunneridae</taxon>
        <taxon>Pentapetalae</taxon>
        <taxon>rosids</taxon>
        <taxon>fabids</taxon>
        <taxon>Fabales</taxon>
        <taxon>Fabaceae</taxon>
        <taxon>Papilionoideae</taxon>
        <taxon>50 kb inversion clade</taxon>
        <taxon>dalbergioids sensu lato</taxon>
        <taxon>Dalbergieae</taxon>
        <taxon>Pterocarpus clade</taxon>
        <taxon>Stylosanthes</taxon>
    </lineage>
</organism>
<name>A0ABU6QYS3_9FABA</name>
<keyword evidence="2" id="KW-1185">Reference proteome</keyword>
<evidence type="ECO:0000313" key="2">
    <source>
        <dbReference type="Proteomes" id="UP001341840"/>
    </source>
</evidence>
<dbReference type="EMBL" id="JASCZI010002887">
    <property type="protein sequence ID" value="MED6116505.1"/>
    <property type="molecule type" value="Genomic_DNA"/>
</dbReference>
<dbReference type="Proteomes" id="UP001341840">
    <property type="component" value="Unassembled WGS sequence"/>
</dbReference>
<gene>
    <name evidence="1" type="ORF">PIB30_100951</name>
</gene>
<protein>
    <submittedName>
        <fullName evidence="1">Uncharacterized protein</fullName>
    </submittedName>
</protein>
<reference evidence="1 2" key="1">
    <citation type="journal article" date="2023" name="Plants (Basel)">
        <title>Bridging the Gap: Combining Genomics and Transcriptomics Approaches to Understand Stylosanthes scabra, an Orphan Legume from the Brazilian Caatinga.</title>
        <authorList>
            <person name="Ferreira-Neto J.R.C."/>
            <person name="da Silva M.D."/>
            <person name="Binneck E."/>
            <person name="de Melo N.F."/>
            <person name="da Silva R.H."/>
            <person name="de Melo A.L.T.M."/>
            <person name="Pandolfi V."/>
            <person name="Bustamante F.O."/>
            <person name="Brasileiro-Vidal A.C."/>
            <person name="Benko-Iseppon A.M."/>
        </authorList>
    </citation>
    <scope>NUCLEOTIDE SEQUENCE [LARGE SCALE GENOMIC DNA]</scope>
    <source>
        <tissue evidence="1">Leaves</tissue>
    </source>
</reference>